<dbReference type="FunFam" id="1.10.150.20:FF:000019">
    <property type="entry name" value="DNA polymerase IV"/>
    <property type="match status" value="1"/>
</dbReference>
<dbReference type="GO" id="GO:0003887">
    <property type="term" value="F:DNA-directed DNA polymerase activity"/>
    <property type="evidence" value="ECO:0007669"/>
    <property type="project" value="UniProtKB-UniRule"/>
</dbReference>
<protein>
    <recommendedName>
        <fullName evidence="15">DNA polymerase IV</fullName>
        <shortName evidence="15">Pol IV</shortName>
        <ecNumber evidence="15">2.7.7.7</ecNumber>
    </recommendedName>
</protein>
<evidence type="ECO:0000313" key="18">
    <source>
        <dbReference type="Proteomes" id="UP000275394"/>
    </source>
</evidence>
<evidence type="ECO:0000256" key="11">
    <source>
        <dbReference type="ARBA" id="ARBA00022932"/>
    </source>
</evidence>
<comment type="subcellular location">
    <subcellularLocation>
        <location evidence="1 15">Cytoplasm</location>
    </subcellularLocation>
</comment>
<dbReference type="Pfam" id="PF21999">
    <property type="entry name" value="IMS_HHH_1"/>
    <property type="match status" value="1"/>
</dbReference>
<feature type="site" description="Substrate discrimination" evidence="15">
    <location>
        <position position="23"/>
    </location>
</feature>
<dbReference type="InterPro" id="IPR001126">
    <property type="entry name" value="UmuC"/>
</dbReference>
<evidence type="ECO:0000256" key="5">
    <source>
        <dbReference type="ARBA" id="ARBA00022679"/>
    </source>
</evidence>
<name>A0A3N2DPC6_9GAMM</name>
<reference evidence="17 18" key="1">
    <citation type="submission" date="2018-11" db="EMBL/GenBank/DDBJ databases">
        <title>Genomic Encyclopedia of Type Strains, Phase IV (KMG-IV): sequencing the most valuable type-strain genomes for metagenomic binning, comparative biology and taxonomic classification.</title>
        <authorList>
            <person name="Goeker M."/>
        </authorList>
    </citation>
    <scope>NUCLEOTIDE SEQUENCE [LARGE SCALE GENOMIC DNA]</scope>
    <source>
        <strain evidence="17 18">DSM 100316</strain>
    </source>
</reference>
<dbReference type="Gene3D" id="3.30.70.270">
    <property type="match status" value="1"/>
</dbReference>
<dbReference type="GO" id="GO:0042276">
    <property type="term" value="P:error-prone translesion synthesis"/>
    <property type="evidence" value="ECO:0007669"/>
    <property type="project" value="TreeGrafter"/>
</dbReference>
<comment type="cofactor">
    <cofactor evidence="15">
        <name>Mg(2+)</name>
        <dbReference type="ChEBI" id="CHEBI:18420"/>
    </cofactor>
    <text evidence="15">Binds 2 magnesium ions per subunit.</text>
</comment>
<sequence>MFLVFLVEGCMRKIIHCDCDSFYASVEMRDNPVLEDKPLAIGGSGPRSVVATCNYLARSYGLHSAMSMSQAKKLCPSLLIISPDMVKYKEVSRQVQRIFHDFTSLVEPLSLDEAYLDVSDVSHFYGSATLIAQEIRRRVQQEVGITISAGVANSKYLAKIASDWQKPNGLTVIQPHEVEAFVAALSVDKLFGVGKVTQRKLHSLGVRTCADLRAFSVYELTEYFGRFGQRLYELCRGIDERVVKPHRQRKSISVEHTYDDDLDDLQSCLEELPALTAELQQRISRHRGSEVLIIKQFVKLRFSDFTTTTAECLSLKVEEGVFRQLFAQAIERRDKSVRLLGVGVRLKAEEADAQIALPL</sequence>
<dbReference type="Pfam" id="PF11799">
    <property type="entry name" value="IMS_C"/>
    <property type="match status" value="1"/>
</dbReference>
<dbReference type="InterPro" id="IPR036775">
    <property type="entry name" value="DNA_pol_Y-fam_lit_finger_sf"/>
</dbReference>
<evidence type="ECO:0000256" key="2">
    <source>
        <dbReference type="ARBA" id="ARBA00010945"/>
    </source>
</evidence>
<dbReference type="AlphaFoldDB" id="A0A3N2DPC6"/>
<evidence type="ECO:0000313" key="17">
    <source>
        <dbReference type="EMBL" id="ROS01175.1"/>
    </source>
</evidence>
<keyword evidence="10 15" id="KW-0460">Magnesium</keyword>
<evidence type="ECO:0000256" key="1">
    <source>
        <dbReference type="ARBA" id="ARBA00004496"/>
    </source>
</evidence>
<accession>A0A3N2DPC6</accession>
<evidence type="ECO:0000256" key="10">
    <source>
        <dbReference type="ARBA" id="ARBA00022842"/>
    </source>
</evidence>
<dbReference type="SUPFAM" id="SSF100879">
    <property type="entry name" value="Lesion bypass DNA polymerase (Y-family), little finger domain"/>
    <property type="match status" value="1"/>
</dbReference>
<keyword evidence="6 15" id="KW-0548">Nucleotidyltransferase</keyword>
<evidence type="ECO:0000256" key="15">
    <source>
        <dbReference type="HAMAP-Rule" id="MF_01113"/>
    </source>
</evidence>
<keyword evidence="5 15" id="KW-0808">Transferase</keyword>
<dbReference type="GO" id="GO:0006261">
    <property type="term" value="P:DNA-templated DNA replication"/>
    <property type="evidence" value="ECO:0007669"/>
    <property type="project" value="UniProtKB-UniRule"/>
</dbReference>
<evidence type="ECO:0000256" key="6">
    <source>
        <dbReference type="ARBA" id="ARBA00022695"/>
    </source>
</evidence>
<comment type="catalytic activity">
    <reaction evidence="14 15">
        <text>DNA(n) + a 2'-deoxyribonucleoside 5'-triphosphate = DNA(n+1) + diphosphate</text>
        <dbReference type="Rhea" id="RHEA:22508"/>
        <dbReference type="Rhea" id="RHEA-COMP:17339"/>
        <dbReference type="Rhea" id="RHEA-COMP:17340"/>
        <dbReference type="ChEBI" id="CHEBI:33019"/>
        <dbReference type="ChEBI" id="CHEBI:61560"/>
        <dbReference type="ChEBI" id="CHEBI:173112"/>
        <dbReference type="EC" id="2.7.7.7"/>
    </reaction>
</comment>
<dbReference type="EC" id="2.7.7.7" evidence="15"/>
<keyword evidence="7 15" id="KW-0235">DNA replication</keyword>
<dbReference type="Gene3D" id="1.10.150.20">
    <property type="entry name" value="5' to 3' exonuclease, C-terminal subdomain"/>
    <property type="match status" value="1"/>
</dbReference>
<dbReference type="CDD" id="cd03586">
    <property type="entry name" value="PolY_Pol_IV_kappa"/>
    <property type="match status" value="1"/>
</dbReference>
<dbReference type="EMBL" id="RKHR01000004">
    <property type="protein sequence ID" value="ROS01175.1"/>
    <property type="molecule type" value="Genomic_DNA"/>
</dbReference>
<comment type="caution">
    <text evidence="17">The sequence shown here is derived from an EMBL/GenBank/DDBJ whole genome shotgun (WGS) entry which is preliminary data.</text>
</comment>
<evidence type="ECO:0000256" key="4">
    <source>
        <dbReference type="ARBA" id="ARBA00022490"/>
    </source>
</evidence>
<keyword evidence="9 15" id="KW-0227">DNA damage</keyword>
<evidence type="ECO:0000256" key="12">
    <source>
        <dbReference type="ARBA" id="ARBA00023125"/>
    </source>
</evidence>
<organism evidence="17 18">
    <name type="scientific">Sinobacterium caligoides</name>
    <dbReference type="NCBI Taxonomy" id="933926"/>
    <lineage>
        <taxon>Bacteria</taxon>
        <taxon>Pseudomonadati</taxon>
        <taxon>Pseudomonadota</taxon>
        <taxon>Gammaproteobacteria</taxon>
        <taxon>Cellvibrionales</taxon>
        <taxon>Spongiibacteraceae</taxon>
        <taxon>Sinobacterium</taxon>
    </lineage>
</organism>
<dbReference type="SUPFAM" id="SSF56672">
    <property type="entry name" value="DNA/RNA polymerases"/>
    <property type="match status" value="1"/>
</dbReference>
<feature type="active site" evidence="15">
    <location>
        <position position="113"/>
    </location>
</feature>
<keyword evidence="3 15" id="KW-0515">Mutator protein</keyword>
<comment type="subunit">
    <text evidence="15">Monomer.</text>
</comment>
<dbReference type="InterPro" id="IPR022880">
    <property type="entry name" value="DNApol_IV"/>
</dbReference>
<dbReference type="NCBIfam" id="NF002677">
    <property type="entry name" value="PRK02406.1"/>
    <property type="match status" value="1"/>
</dbReference>
<keyword evidence="4 15" id="KW-0963">Cytoplasm</keyword>
<dbReference type="InterPro" id="IPR050116">
    <property type="entry name" value="DNA_polymerase-Y"/>
</dbReference>
<keyword evidence="12 15" id="KW-0238">DNA-binding</keyword>
<dbReference type="GO" id="GO:0000287">
    <property type="term" value="F:magnesium ion binding"/>
    <property type="evidence" value="ECO:0007669"/>
    <property type="project" value="UniProtKB-UniRule"/>
</dbReference>
<dbReference type="Pfam" id="PF00817">
    <property type="entry name" value="IMS"/>
    <property type="match status" value="1"/>
</dbReference>
<dbReference type="GO" id="GO:0006281">
    <property type="term" value="P:DNA repair"/>
    <property type="evidence" value="ECO:0007669"/>
    <property type="project" value="UniProtKB-UniRule"/>
</dbReference>
<keyword evidence="13 15" id="KW-0234">DNA repair</keyword>
<dbReference type="GO" id="GO:0009432">
    <property type="term" value="P:SOS response"/>
    <property type="evidence" value="ECO:0007669"/>
    <property type="project" value="TreeGrafter"/>
</dbReference>
<dbReference type="InterPro" id="IPR017961">
    <property type="entry name" value="DNA_pol_Y-fam_little_finger"/>
</dbReference>
<dbReference type="InterPro" id="IPR043128">
    <property type="entry name" value="Rev_trsase/Diguanyl_cyclase"/>
</dbReference>
<feature type="domain" description="UmuC" evidence="16">
    <location>
        <begin position="14"/>
        <end position="194"/>
    </location>
</feature>
<evidence type="ECO:0000256" key="14">
    <source>
        <dbReference type="ARBA" id="ARBA00049244"/>
    </source>
</evidence>
<dbReference type="HAMAP" id="MF_01113">
    <property type="entry name" value="DNApol_IV"/>
    <property type="match status" value="1"/>
</dbReference>
<comment type="similarity">
    <text evidence="2 15">Belongs to the DNA polymerase type-Y family.</text>
</comment>
<dbReference type="PANTHER" id="PTHR11076">
    <property type="entry name" value="DNA REPAIR POLYMERASE UMUC / TRANSFERASE FAMILY MEMBER"/>
    <property type="match status" value="1"/>
</dbReference>
<dbReference type="Proteomes" id="UP000275394">
    <property type="component" value="Unassembled WGS sequence"/>
</dbReference>
<dbReference type="GO" id="GO:0005829">
    <property type="term" value="C:cytosol"/>
    <property type="evidence" value="ECO:0007669"/>
    <property type="project" value="TreeGrafter"/>
</dbReference>
<dbReference type="PROSITE" id="PS50173">
    <property type="entry name" value="UMUC"/>
    <property type="match status" value="1"/>
</dbReference>
<keyword evidence="18" id="KW-1185">Reference proteome</keyword>
<proteinExistence type="inferred from homology"/>
<dbReference type="Gene3D" id="3.30.1490.100">
    <property type="entry name" value="DNA polymerase, Y-family, little finger domain"/>
    <property type="match status" value="1"/>
</dbReference>
<evidence type="ECO:0000256" key="3">
    <source>
        <dbReference type="ARBA" id="ARBA00022457"/>
    </source>
</evidence>
<gene>
    <name evidence="15" type="primary">dinB</name>
    <name evidence="17" type="ORF">EDC56_1603</name>
</gene>
<evidence type="ECO:0000256" key="13">
    <source>
        <dbReference type="ARBA" id="ARBA00023204"/>
    </source>
</evidence>
<dbReference type="InterPro" id="IPR053848">
    <property type="entry name" value="IMS_HHH_1"/>
</dbReference>
<dbReference type="PANTHER" id="PTHR11076:SF33">
    <property type="entry name" value="DNA POLYMERASE KAPPA"/>
    <property type="match status" value="1"/>
</dbReference>
<comment type="function">
    <text evidence="15">Poorly processive, error-prone DNA polymerase involved in untargeted mutagenesis. Copies undamaged DNA at stalled replication forks, which arise in vivo from mismatched or misaligned primer ends. These misaligned primers can be extended by PolIV. Exhibits no 3'-5' exonuclease (proofreading) activity. May be involved in translesional synthesis, in conjunction with the beta clamp from PolIII.</text>
</comment>
<feature type="binding site" evidence="15">
    <location>
        <position position="112"/>
    </location>
    <ligand>
        <name>Mg(2+)</name>
        <dbReference type="ChEBI" id="CHEBI:18420"/>
    </ligand>
</feature>
<evidence type="ECO:0000259" key="16">
    <source>
        <dbReference type="PROSITE" id="PS50173"/>
    </source>
</evidence>
<dbReference type="GO" id="GO:0003684">
    <property type="term" value="F:damaged DNA binding"/>
    <property type="evidence" value="ECO:0007669"/>
    <property type="project" value="InterPro"/>
</dbReference>
<evidence type="ECO:0000256" key="7">
    <source>
        <dbReference type="ARBA" id="ARBA00022705"/>
    </source>
</evidence>
<feature type="binding site" evidence="15">
    <location>
        <position position="18"/>
    </location>
    <ligand>
        <name>Mg(2+)</name>
        <dbReference type="ChEBI" id="CHEBI:18420"/>
    </ligand>
</feature>
<keyword evidence="11 15" id="KW-0239">DNA-directed DNA polymerase</keyword>
<evidence type="ECO:0000256" key="8">
    <source>
        <dbReference type="ARBA" id="ARBA00022723"/>
    </source>
</evidence>
<dbReference type="Gene3D" id="3.40.1170.60">
    <property type="match status" value="1"/>
</dbReference>
<keyword evidence="8 15" id="KW-0479">Metal-binding</keyword>
<evidence type="ECO:0000256" key="9">
    <source>
        <dbReference type="ARBA" id="ARBA00022763"/>
    </source>
</evidence>
<dbReference type="InterPro" id="IPR043502">
    <property type="entry name" value="DNA/RNA_pol_sf"/>
</dbReference>